<evidence type="ECO:0000313" key="3">
    <source>
        <dbReference type="Proteomes" id="UP001472677"/>
    </source>
</evidence>
<dbReference type="CDD" id="cd00167">
    <property type="entry name" value="SANT"/>
    <property type="match status" value="1"/>
</dbReference>
<keyword evidence="3" id="KW-1185">Reference proteome</keyword>
<dbReference type="EMBL" id="JBBPBM010000235">
    <property type="protein sequence ID" value="KAK8499509.1"/>
    <property type="molecule type" value="Genomic_DNA"/>
</dbReference>
<dbReference type="PANTHER" id="PTHR21689:SF2">
    <property type="entry name" value="PROTEIN LIN-9 HOMOLOG"/>
    <property type="match status" value="1"/>
</dbReference>
<evidence type="ECO:0000259" key="1">
    <source>
        <dbReference type="PROSITE" id="PS51293"/>
    </source>
</evidence>
<dbReference type="Proteomes" id="UP001472677">
    <property type="component" value="Unassembled WGS sequence"/>
</dbReference>
<feature type="domain" description="SANT" evidence="1">
    <location>
        <begin position="31"/>
        <end position="82"/>
    </location>
</feature>
<dbReference type="InterPro" id="IPR009057">
    <property type="entry name" value="Homeodomain-like_sf"/>
</dbReference>
<accession>A0ABR2AYX6</accession>
<name>A0ABR2AYX6_9ROSI</name>
<dbReference type="SMART" id="SM00717">
    <property type="entry name" value="SANT"/>
    <property type="match status" value="1"/>
</dbReference>
<gene>
    <name evidence="2" type="ORF">V6N12_011594</name>
</gene>
<evidence type="ECO:0000313" key="2">
    <source>
        <dbReference type="EMBL" id="KAK8499509.1"/>
    </source>
</evidence>
<dbReference type="PANTHER" id="PTHR21689">
    <property type="entry name" value="LIN-9"/>
    <property type="match status" value="1"/>
</dbReference>
<sequence>MKSLLLKTLEIQENVAQRYVLSHFSLIILLKLGSPWSKAEIKQFYKAYRAYKKDWKKVVTTVLNRSTEMVEAFYSVNRIKNKLSPRSRRKKSKKIVCRDESNSLDANMDSRICKSKLGSYSATVDNVVFELKQQPELTNNSKKRKGKSFITSQISNPEAPTDFPFIQSFDNKDVAEEVNKNLTKVPVTRQTKGLDHIPELIVKKFAETDFKMQLVIIVPLTNLGGFLNAFCMKRGRKLSLRQQLIAIHPKIREVNDGNILSVEHDSCRVQFDSPELGVEHVTSQGNGHSGFGRPGVYTSSGHLENVTSPANMLANPIKRTSNSQGSTPYHSAYPREGSGYELCLN</sequence>
<dbReference type="SUPFAM" id="SSF46689">
    <property type="entry name" value="Homeodomain-like"/>
    <property type="match status" value="1"/>
</dbReference>
<dbReference type="InterPro" id="IPR017884">
    <property type="entry name" value="SANT_dom"/>
</dbReference>
<organism evidence="2 3">
    <name type="scientific">Hibiscus sabdariffa</name>
    <name type="common">roselle</name>
    <dbReference type="NCBI Taxonomy" id="183260"/>
    <lineage>
        <taxon>Eukaryota</taxon>
        <taxon>Viridiplantae</taxon>
        <taxon>Streptophyta</taxon>
        <taxon>Embryophyta</taxon>
        <taxon>Tracheophyta</taxon>
        <taxon>Spermatophyta</taxon>
        <taxon>Magnoliopsida</taxon>
        <taxon>eudicotyledons</taxon>
        <taxon>Gunneridae</taxon>
        <taxon>Pentapetalae</taxon>
        <taxon>rosids</taxon>
        <taxon>malvids</taxon>
        <taxon>Malvales</taxon>
        <taxon>Malvaceae</taxon>
        <taxon>Malvoideae</taxon>
        <taxon>Hibiscus</taxon>
    </lineage>
</organism>
<proteinExistence type="predicted"/>
<dbReference type="InterPro" id="IPR001005">
    <property type="entry name" value="SANT/Myb"/>
</dbReference>
<dbReference type="PROSITE" id="PS51293">
    <property type="entry name" value="SANT"/>
    <property type="match status" value="1"/>
</dbReference>
<reference evidence="2 3" key="1">
    <citation type="journal article" date="2024" name="G3 (Bethesda)">
        <title>Genome assembly of Hibiscus sabdariffa L. provides insights into metabolisms of medicinal natural products.</title>
        <authorList>
            <person name="Kim T."/>
        </authorList>
    </citation>
    <scope>NUCLEOTIDE SEQUENCE [LARGE SCALE GENOMIC DNA]</scope>
    <source>
        <strain evidence="2">TK-2024</strain>
        <tissue evidence="2">Old leaves</tissue>
    </source>
</reference>
<comment type="caution">
    <text evidence="2">The sequence shown here is derived from an EMBL/GenBank/DDBJ whole genome shotgun (WGS) entry which is preliminary data.</text>
</comment>
<dbReference type="InterPro" id="IPR010561">
    <property type="entry name" value="LIN-9/ALY1"/>
</dbReference>
<dbReference type="Gene3D" id="1.20.58.1880">
    <property type="match status" value="1"/>
</dbReference>
<protein>
    <recommendedName>
        <fullName evidence="1">SANT domain-containing protein</fullName>
    </recommendedName>
</protein>